<dbReference type="NCBIfam" id="NF005072">
    <property type="entry name" value="PRK06490.1"/>
    <property type="match status" value="1"/>
</dbReference>
<keyword evidence="3" id="KW-1185">Reference proteome</keyword>
<dbReference type="PROSITE" id="PS51273">
    <property type="entry name" value="GATASE_TYPE_1"/>
    <property type="match status" value="1"/>
</dbReference>
<protein>
    <submittedName>
        <fullName evidence="2">GMP synthase (Glutamine-hydrolysing)</fullName>
        <ecNumber evidence="2">6.3.5.2</ecNumber>
    </submittedName>
</protein>
<reference evidence="2 3" key="1">
    <citation type="submission" date="2016-11" db="EMBL/GenBank/DDBJ databases">
        <title>Comparative genomics of Bartonella apis.</title>
        <authorList>
            <person name="Engel P."/>
        </authorList>
    </citation>
    <scope>NUCLEOTIDE SEQUENCE [LARGE SCALE GENOMIC DNA]</scope>
    <source>
        <strain evidence="2 3">BBC0178</strain>
    </source>
</reference>
<dbReference type="EC" id="6.3.5.2" evidence="2"/>
<dbReference type="InterPro" id="IPR017926">
    <property type="entry name" value="GATASE"/>
</dbReference>
<dbReference type="InterPro" id="IPR029062">
    <property type="entry name" value="Class_I_gatase-like"/>
</dbReference>
<dbReference type="AlphaFoldDB" id="A0A1U9MDV9"/>
<evidence type="ECO:0000313" key="2">
    <source>
        <dbReference type="EMBL" id="AQT43659.1"/>
    </source>
</evidence>
<dbReference type="EMBL" id="CP015820">
    <property type="protein sequence ID" value="AQT43659.1"/>
    <property type="molecule type" value="Genomic_DNA"/>
</dbReference>
<proteinExistence type="predicted"/>
<name>A0A1U9MDV9_9HYPH</name>
<accession>A0A1U9MDV9</accession>
<dbReference type="SUPFAM" id="SSF52317">
    <property type="entry name" value="Class I glutamine amidotransferase-like"/>
    <property type="match status" value="1"/>
</dbReference>
<gene>
    <name evidence="2" type="ORF">BBC0178_022330</name>
</gene>
<dbReference type="PANTHER" id="PTHR42695:SF5">
    <property type="entry name" value="GLUTAMINE AMIDOTRANSFERASE YLR126C-RELATED"/>
    <property type="match status" value="1"/>
</dbReference>
<dbReference type="GO" id="GO:0005829">
    <property type="term" value="C:cytosol"/>
    <property type="evidence" value="ECO:0007669"/>
    <property type="project" value="TreeGrafter"/>
</dbReference>
<dbReference type="OrthoDB" id="9813383at2"/>
<dbReference type="CDD" id="cd01741">
    <property type="entry name" value="GATase1_1"/>
    <property type="match status" value="1"/>
</dbReference>
<sequence>MSLADEKSSTEEKKQKIAVVLHQASSSTGRIGQILQKNGFELSIYRPVLGDCLPKTLKDYAGAIIFGGPMSANDNEPFINREMDWISVALKENKPFLGICLGAQLLARNLGGVVKPRSDGEVEIGWYPIEATGSGKRIMDWPKMVYHFHSEGIYDLPQGAELLAKGNTYPTQAFRYGDNAWGLQFHSELTRAMMQRWVVHGAERLELKGAQCAKSQLEGRFVYDPALRRWIEQALVKMFGKPQKTIQS</sequence>
<dbReference type="Gene3D" id="3.40.50.880">
    <property type="match status" value="1"/>
</dbReference>
<feature type="domain" description="Glutamine amidotransferase" evidence="1">
    <location>
        <begin position="27"/>
        <end position="190"/>
    </location>
</feature>
<dbReference type="InterPro" id="IPR044992">
    <property type="entry name" value="ChyE-like"/>
</dbReference>
<evidence type="ECO:0000313" key="3">
    <source>
        <dbReference type="Proteomes" id="UP000189660"/>
    </source>
</evidence>
<organism evidence="2 3">
    <name type="scientific">Bartonella apihabitans</name>
    <dbReference type="NCBI Taxonomy" id="2750929"/>
    <lineage>
        <taxon>Bacteria</taxon>
        <taxon>Pseudomonadati</taxon>
        <taxon>Pseudomonadota</taxon>
        <taxon>Alphaproteobacteria</taxon>
        <taxon>Hyphomicrobiales</taxon>
        <taxon>Bartonellaceae</taxon>
        <taxon>Bartonella</taxon>
    </lineage>
</organism>
<evidence type="ECO:0000259" key="1">
    <source>
        <dbReference type="Pfam" id="PF00117"/>
    </source>
</evidence>
<dbReference type="Pfam" id="PF00117">
    <property type="entry name" value="GATase"/>
    <property type="match status" value="1"/>
</dbReference>
<dbReference type="KEGG" id="bapa:BBC0178_022330"/>
<dbReference type="RefSeq" id="WP_078040213.1">
    <property type="nucleotide sequence ID" value="NZ_CP015820.1"/>
</dbReference>
<dbReference type="GO" id="GO:0003922">
    <property type="term" value="F:GMP synthase (glutamine-hydrolyzing) activity"/>
    <property type="evidence" value="ECO:0007669"/>
    <property type="project" value="UniProtKB-EC"/>
</dbReference>
<dbReference type="PANTHER" id="PTHR42695">
    <property type="entry name" value="GLUTAMINE AMIDOTRANSFERASE YLR126C-RELATED"/>
    <property type="match status" value="1"/>
</dbReference>
<dbReference type="Proteomes" id="UP000189660">
    <property type="component" value="Chromosome"/>
</dbReference>
<keyword evidence="2" id="KW-0436">Ligase</keyword>